<keyword evidence="1" id="KW-1133">Transmembrane helix</keyword>
<name>S7WV53_ACIJU</name>
<sequence length="176" mass="18787">MDLGQMVVTFATELNTSFWRFLWAIAALVGFLWAGSAILKMARASRFPGQSPVTFGDILPLLILAAIILNLSGFINNVLTSIGLGTTSYGPLSYSGAAAVGGRFQETVNAALTIAAMFGGYFCIKGILLWKKAWGGHQGQGEDFVWKGIVHAVGGAILVNIPRFLEYAQTSLGIAW</sequence>
<gene>
    <name evidence="2" type="ORF">L292_3167</name>
</gene>
<keyword evidence="1" id="KW-0812">Transmembrane</keyword>
<reference evidence="2 3" key="1">
    <citation type="submission" date="2013-05" db="EMBL/GenBank/DDBJ databases">
        <title>Genome assembly of Acinetobacter junii MTCC 11364.</title>
        <authorList>
            <person name="Khatri I."/>
            <person name="Singh N.K."/>
            <person name="Subramanian S."/>
            <person name="Mayilraj S."/>
        </authorList>
    </citation>
    <scope>NUCLEOTIDE SEQUENCE [LARGE SCALE GENOMIC DNA]</scope>
    <source>
        <strain evidence="2 3">MTCC 11364</strain>
    </source>
</reference>
<dbReference type="EMBL" id="ASYZ01000087">
    <property type="protein sequence ID" value="EPR85837.1"/>
    <property type="molecule type" value="Genomic_DNA"/>
</dbReference>
<feature type="transmembrane region" description="Helical" evidence="1">
    <location>
        <begin position="54"/>
        <end position="75"/>
    </location>
</feature>
<protein>
    <submittedName>
        <fullName evidence="2">TraQ-like protein</fullName>
    </submittedName>
</protein>
<organism evidence="2 3">
    <name type="scientific">Acinetobacter junii CIP 107470 = MTCC 11364</name>
    <dbReference type="NCBI Taxonomy" id="1217666"/>
    <lineage>
        <taxon>Bacteria</taxon>
        <taxon>Pseudomonadati</taxon>
        <taxon>Pseudomonadota</taxon>
        <taxon>Gammaproteobacteria</taxon>
        <taxon>Moraxellales</taxon>
        <taxon>Moraxellaceae</taxon>
        <taxon>Acinetobacter</taxon>
    </lineage>
</organism>
<feature type="transmembrane region" description="Helical" evidence="1">
    <location>
        <begin position="20"/>
        <end position="42"/>
    </location>
</feature>
<dbReference type="PATRIC" id="fig|1330047.3.peg.1761"/>
<dbReference type="RefSeq" id="WP_020899935.1">
    <property type="nucleotide sequence ID" value="NZ_ASYZ01000087.1"/>
</dbReference>
<evidence type="ECO:0000313" key="2">
    <source>
        <dbReference type="EMBL" id="EPR85837.1"/>
    </source>
</evidence>
<dbReference type="AlphaFoldDB" id="S7WV53"/>
<evidence type="ECO:0000256" key="1">
    <source>
        <dbReference type="SAM" id="Phobius"/>
    </source>
</evidence>
<keyword evidence="1" id="KW-0472">Membrane</keyword>
<dbReference type="Proteomes" id="UP000018420">
    <property type="component" value="Unassembled WGS sequence"/>
</dbReference>
<dbReference type="NCBIfam" id="NF033883">
    <property type="entry name" value="conj_TraQ_IncI1"/>
    <property type="match status" value="1"/>
</dbReference>
<accession>S7WV53</accession>
<evidence type="ECO:0000313" key="3">
    <source>
        <dbReference type="Proteomes" id="UP000018420"/>
    </source>
</evidence>
<proteinExistence type="predicted"/>
<dbReference type="InterPro" id="IPR048039">
    <property type="entry name" value="TraQ-like"/>
</dbReference>
<comment type="caution">
    <text evidence="2">The sequence shown here is derived from an EMBL/GenBank/DDBJ whole genome shotgun (WGS) entry which is preliminary data.</text>
</comment>
<feature type="transmembrane region" description="Helical" evidence="1">
    <location>
        <begin position="110"/>
        <end position="130"/>
    </location>
</feature>